<accession>M1MVF0</accession>
<dbReference type="Gene3D" id="1.20.1560.10">
    <property type="entry name" value="ABC transporter type 1, transmembrane domain"/>
    <property type="match status" value="1"/>
</dbReference>
<keyword evidence="4" id="KW-0547">Nucleotide-binding</keyword>
<keyword evidence="5" id="KW-0067">ATP-binding</keyword>
<dbReference type="InterPro" id="IPR003593">
    <property type="entry name" value="AAA+_ATPase"/>
</dbReference>
<feature type="transmembrane region" description="Helical" evidence="8">
    <location>
        <begin position="35"/>
        <end position="61"/>
    </location>
</feature>
<keyword evidence="7 8" id="KW-0472">Membrane</keyword>
<dbReference type="GO" id="GO:0016887">
    <property type="term" value="F:ATP hydrolysis activity"/>
    <property type="evidence" value="ECO:0007669"/>
    <property type="project" value="InterPro"/>
</dbReference>
<evidence type="ECO:0000259" key="9">
    <source>
        <dbReference type="PROSITE" id="PS50893"/>
    </source>
</evidence>
<evidence type="ECO:0000313" key="11">
    <source>
        <dbReference type="EMBL" id="AGF58616.1"/>
    </source>
</evidence>
<dbReference type="STRING" id="36745.CLSAP_46310"/>
<dbReference type="GO" id="GO:0140359">
    <property type="term" value="F:ABC-type transporter activity"/>
    <property type="evidence" value="ECO:0007669"/>
    <property type="project" value="InterPro"/>
</dbReference>
<evidence type="ECO:0000313" key="12">
    <source>
        <dbReference type="Proteomes" id="UP000011728"/>
    </source>
</evidence>
<dbReference type="OrthoDB" id="9762778at2"/>
<dbReference type="Pfam" id="PF00005">
    <property type="entry name" value="ABC_tran"/>
    <property type="match status" value="1"/>
</dbReference>
<dbReference type="SUPFAM" id="SSF52540">
    <property type="entry name" value="P-loop containing nucleoside triphosphate hydrolases"/>
    <property type="match status" value="1"/>
</dbReference>
<dbReference type="SMART" id="SM00382">
    <property type="entry name" value="AAA"/>
    <property type="match status" value="1"/>
</dbReference>
<dbReference type="FunFam" id="3.40.50.300:FF:000287">
    <property type="entry name" value="Multidrug ABC transporter ATP-binding protein"/>
    <property type="match status" value="1"/>
</dbReference>
<evidence type="ECO:0000256" key="8">
    <source>
        <dbReference type="SAM" id="Phobius"/>
    </source>
</evidence>
<dbReference type="PROSITE" id="PS00211">
    <property type="entry name" value="ABC_TRANSPORTER_1"/>
    <property type="match status" value="1"/>
</dbReference>
<keyword evidence="3 8" id="KW-0812">Transmembrane</keyword>
<dbReference type="Gene3D" id="3.40.50.300">
    <property type="entry name" value="P-loop containing nucleotide triphosphate hydrolases"/>
    <property type="match status" value="1"/>
</dbReference>
<dbReference type="GO" id="GO:0005886">
    <property type="term" value="C:plasma membrane"/>
    <property type="evidence" value="ECO:0007669"/>
    <property type="project" value="UniProtKB-SubCell"/>
</dbReference>
<gene>
    <name evidence="11" type="ORF">Cspa_c48630</name>
</gene>
<name>M1MVF0_9CLOT</name>
<dbReference type="Pfam" id="PF00664">
    <property type="entry name" value="ABC_membrane"/>
    <property type="match status" value="1"/>
</dbReference>
<evidence type="ECO:0000256" key="1">
    <source>
        <dbReference type="ARBA" id="ARBA00004651"/>
    </source>
</evidence>
<dbReference type="KEGG" id="csr:Cspa_c48630"/>
<feature type="transmembrane region" description="Helical" evidence="8">
    <location>
        <begin position="73"/>
        <end position="93"/>
    </location>
</feature>
<feature type="transmembrane region" description="Helical" evidence="8">
    <location>
        <begin position="266"/>
        <end position="284"/>
    </location>
</feature>
<dbReference type="InterPro" id="IPR011527">
    <property type="entry name" value="ABC1_TM_dom"/>
</dbReference>
<evidence type="ECO:0000256" key="5">
    <source>
        <dbReference type="ARBA" id="ARBA00022840"/>
    </source>
</evidence>
<dbReference type="InterPro" id="IPR039421">
    <property type="entry name" value="Type_1_exporter"/>
</dbReference>
<keyword evidence="2" id="KW-0813">Transport</keyword>
<dbReference type="EMBL" id="CP004121">
    <property type="protein sequence ID" value="AGF58616.1"/>
    <property type="molecule type" value="Genomic_DNA"/>
</dbReference>
<dbReference type="GO" id="GO:0005524">
    <property type="term" value="F:ATP binding"/>
    <property type="evidence" value="ECO:0007669"/>
    <property type="project" value="UniProtKB-KW"/>
</dbReference>
<evidence type="ECO:0000256" key="3">
    <source>
        <dbReference type="ARBA" id="ARBA00022692"/>
    </source>
</evidence>
<feature type="transmembrane region" description="Helical" evidence="8">
    <location>
        <begin position="296"/>
        <end position="316"/>
    </location>
</feature>
<proteinExistence type="predicted"/>
<comment type="subcellular location">
    <subcellularLocation>
        <location evidence="1">Cell membrane</location>
        <topology evidence="1">Multi-pass membrane protein</topology>
    </subcellularLocation>
</comment>
<feature type="domain" description="ABC transmembrane type-1" evidence="10">
    <location>
        <begin position="38"/>
        <end position="321"/>
    </location>
</feature>
<dbReference type="RefSeq" id="WP_015394925.1">
    <property type="nucleotide sequence ID" value="NC_020291.1"/>
</dbReference>
<dbReference type="InterPro" id="IPR017871">
    <property type="entry name" value="ABC_transporter-like_CS"/>
</dbReference>
<dbReference type="HOGENOM" id="CLU_000604_84_5_9"/>
<dbReference type="PATRIC" id="fig|931276.5.peg.4905"/>
<feature type="domain" description="ABC transporter" evidence="9">
    <location>
        <begin position="355"/>
        <end position="586"/>
    </location>
</feature>
<reference evidence="11 12" key="1">
    <citation type="submission" date="2013-02" db="EMBL/GenBank/DDBJ databases">
        <title>Genome sequence of Clostridium saccharoperbutylacetonicum N1-4(HMT).</title>
        <authorList>
            <person name="Poehlein A."/>
            <person name="Daniel R."/>
        </authorList>
    </citation>
    <scope>NUCLEOTIDE SEQUENCE [LARGE SCALE GENOMIC DNA]</scope>
    <source>
        <strain evidence="12">N1-4(HMT)</strain>
    </source>
</reference>
<evidence type="ECO:0000256" key="2">
    <source>
        <dbReference type="ARBA" id="ARBA00022448"/>
    </source>
</evidence>
<organism evidence="11 12">
    <name type="scientific">Clostridium saccharoperbutylacetonicum N1-4(HMT)</name>
    <dbReference type="NCBI Taxonomy" id="931276"/>
    <lineage>
        <taxon>Bacteria</taxon>
        <taxon>Bacillati</taxon>
        <taxon>Bacillota</taxon>
        <taxon>Clostridia</taxon>
        <taxon>Eubacteriales</taxon>
        <taxon>Clostridiaceae</taxon>
        <taxon>Clostridium</taxon>
    </lineage>
</organism>
<feature type="transmembrane region" description="Helical" evidence="8">
    <location>
        <begin position="152"/>
        <end position="172"/>
    </location>
</feature>
<dbReference type="SUPFAM" id="SSF90123">
    <property type="entry name" value="ABC transporter transmembrane region"/>
    <property type="match status" value="1"/>
</dbReference>
<evidence type="ECO:0000259" key="10">
    <source>
        <dbReference type="PROSITE" id="PS50929"/>
    </source>
</evidence>
<sequence>MAQRNTYFQDEIIQKEIDIKQLGRTIKYVLPYKKVFMLICFLMLIAATASMTAPLLLRYIINHTVIAKDYGELLLIIIGFVTLAGIEIGINFAHQRLMGKMGHNIIAQIRKDIFYKLQELPFDYFDSRPDGKIVVRVTDYINDLANFFTNNLLLFLVYIVKIVAVTVFMLAISVQLTAIVLGAVIPMMVCVFGLRYVIRKLFAYLRARNSNRTAFLVESIMGEKIVKNNNRSAINEKVYMEIQETCAKTWMKIFMRNELNTPTVEVFWNIGTLCLFGISLYMMLHGNNSIDAGTVIAFISYMSLFSGPITQVAVIIQQLAQVSSNLEQIFDTIDYPVDIESKDSGVELKDVKGQIDFENITFAYEDDINVLENFTLNVKPGETIALVGPTGAGKTTVINTITRFYDVKNGKVKIDGIDVKDATLASLRREVGVLMQDPFIFKGTVIDNIRYGRPEATDDECIEAAKTIFADKCINKMKDGFYQELEERGAGLSAGEKQLISFARIILKNPSVIILDEATSSIDTETENLIKKAMDVILKDKTAFIVAHRLSTIRDADRILYIANKGIAEEGTHEELMKLRGLYYSLN</sequence>
<dbReference type="Proteomes" id="UP000011728">
    <property type="component" value="Chromosome"/>
</dbReference>
<evidence type="ECO:0000256" key="4">
    <source>
        <dbReference type="ARBA" id="ARBA00022741"/>
    </source>
</evidence>
<dbReference type="eggNOG" id="COG1132">
    <property type="taxonomic scope" value="Bacteria"/>
</dbReference>
<protein>
    <submittedName>
        <fullName evidence="11">ABC-type multidrug transport system, ATPase and permease component</fullName>
    </submittedName>
</protein>
<dbReference type="PROSITE" id="PS50893">
    <property type="entry name" value="ABC_TRANSPORTER_2"/>
    <property type="match status" value="1"/>
</dbReference>
<dbReference type="PANTHER" id="PTHR24221">
    <property type="entry name" value="ATP-BINDING CASSETTE SUB-FAMILY B"/>
    <property type="match status" value="1"/>
</dbReference>
<dbReference type="InterPro" id="IPR027417">
    <property type="entry name" value="P-loop_NTPase"/>
</dbReference>
<dbReference type="PROSITE" id="PS50929">
    <property type="entry name" value="ABC_TM1F"/>
    <property type="match status" value="1"/>
</dbReference>
<evidence type="ECO:0000256" key="7">
    <source>
        <dbReference type="ARBA" id="ARBA00023136"/>
    </source>
</evidence>
<dbReference type="AlphaFoldDB" id="M1MVF0"/>
<dbReference type="InterPro" id="IPR036640">
    <property type="entry name" value="ABC1_TM_sf"/>
</dbReference>
<keyword evidence="6 8" id="KW-1133">Transmembrane helix</keyword>
<feature type="transmembrane region" description="Helical" evidence="8">
    <location>
        <begin position="178"/>
        <end position="198"/>
    </location>
</feature>
<evidence type="ECO:0000256" key="6">
    <source>
        <dbReference type="ARBA" id="ARBA00022989"/>
    </source>
</evidence>
<dbReference type="InterPro" id="IPR003439">
    <property type="entry name" value="ABC_transporter-like_ATP-bd"/>
</dbReference>
<keyword evidence="12" id="KW-1185">Reference proteome</keyword>
<dbReference type="PANTHER" id="PTHR24221:SF436">
    <property type="entry name" value="LMO0107 PROTEIN"/>
    <property type="match status" value="1"/>
</dbReference>